<dbReference type="Gene3D" id="3.30.200.20">
    <property type="entry name" value="Phosphorylase Kinase, domain 1"/>
    <property type="match status" value="1"/>
</dbReference>
<dbReference type="EMBL" id="CAUJNA010002546">
    <property type="protein sequence ID" value="CAJ1393354.1"/>
    <property type="molecule type" value="Genomic_DNA"/>
</dbReference>
<dbReference type="GO" id="GO:0004674">
    <property type="term" value="F:protein serine/threonine kinase activity"/>
    <property type="evidence" value="ECO:0007669"/>
    <property type="project" value="TreeGrafter"/>
</dbReference>
<keyword evidence="2 3" id="KW-0067">ATP-binding</keyword>
<keyword evidence="6" id="KW-1185">Reference proteome</keyword>
<proteinExistence type="predicted"/>
<evidence type="ECO:0000256" key="2">
    <source>
        <dbReference type="ARBA" id="ARBA00022840"/>
    </source>
</evidence>
<sequence>MMASSGATRVTLPLEPLPISPSSLSGRRQLPRLHLPCTAPAVQPKAERAITVATPASFEEEAHLKSMGHFQDAFKLGEFLGSGSMSVVRRCVRRCDGQIFAVKCVTAVDEEVRQFTRDEYELVRALRHPAIITFRAWFEGPVSAWIVMDLCSGGSLESFVRREGAMREWQVQDLGFQLIRGVDYLHHKRVVHRDLKPANLLLHRPVASAAPSPAHGFECRGFPGERSPGESLPWLLKITDFNSAKRVGASGNGLLLTDRGTQLFNAPELRFGRLWNERIDIWASGLCLYFMLAKHVPFNIGDPKVAESLLAGKLPAVDWSIMSPLAGNLIRQCLFVDPCDRPTAMELRLHPFFGSKHRSDSRGSTLEAVDAKYFEGVLDRKDSKGLADRRESKDSSTSSFTASRRISLEIPSFEPSVLVQSCGLIFGAAQGGHLAGREARWNRGSVWLEVEGQLQRAGARSGSKVGRASPLFLGGRSFPSLQLPLQPPRRNNGSSARMRSHSMYLSTPKACDAIPRSPQQSASHSELKEPRSFDVLLRMASDKFRQMNALLHEEVHPPELPAVPSATEESLWWMSCPPTTWVIRTRTWILRKMRLRKTPRRQCRRLPYDEAVLQVLVAAVQSALEARLRPMRFPEGRAAAANL</sequence>
<dbReference type="PROSITE" id="PS50011">
    <property type="entry name" value="PROTEIN_KINASE_DOM"/>
    <property type="match status" value="1"/>
</dbReference>
<dbReference type="Gene3D" id="1.10.510.10">
    <property type="entry name" value="Transferase(Phosphotransferase) domain 1"/>
    <property type="match status" value="1"/>
</dbReference>
<dbReference type="InterPro" id="IPR000719">
    <property type="entry name" value="Prot_kinase_dom"/>
</dbReference>
<dbReference type="PROSITE" id="PS00107">
    <property type="entry name" value="PROTEIN_KINASE_ATP"/>
    <property type="match status" value="1"/>
</dbReference>
<dbReference type="SMART" id="SM00220">
    <property type="entry name" value="S_TKc"/>
    <property type="match status" value="1"/>
</dbReference>
<gene>
    <name evidence="5" type="ORF">EVOR1521_LOCUS18243</name>
</gene>
<evidence type="ECO:0000313" key="5">
    <source>
        <dbReference type="EMBL" id="CAJ1393354.1"/>
    </source>
</evidence>
<dbReference type="InterPro" id="IPR011009">
    <property type="entry name" value="Kinase-like_dom_sf"/>
</dbReference>
<dbReference type="InterPro" id="IPR053235">
    <property type="entry name" value="Ser_Thr_kinase"/>
</dbReference>
<dbReference type="Pfam" id="PF00069">
    <property type="entry name" value="Pkinase"/>
    <property type="match status" value="1"/>
</dbReference>
<comment type="caution">
    <text evidence="5">The sequence shown here is derived from an EMBL/GenBank/DDBJ whole genome shotgun (WGS) entry which is preliminary data.</text>
</comment>
<protein>
    <recommendedName>
        <fullName evidence="4">Protein kinase domain-containing protein</fullName>
    </recommendedName>
</protein>
<dbReference type="PANTHER" id="PTHR24361">
    <property type="entry name" value="MITOGEN-ACTIVATED KINASE KINASE KINASE"/>
    <property type="match status" value="1"/>
</dbReference>
<name>A0AA36IV63_9DINO</name>
<feature type="binding site" evidence="3">
    <location>
        <position position="103"/>
    </location>
    <ligand>
        <name>ATP</name>
        <dbReference type="ChEBI" id="CHEBI:30616"/>
    </ligand>
</feature>
<dbReference type="InterPro" id="IPR017441">
    <property type="entry name" value="Protein_kinase_ATP_BS"/>
</dbReference>
<evidence type="ECO:0000256" key="3">
    <source>
        <dbReference type="PROSITE-ProRule" id="PRU10141"/>
    </source>
</evidence>
<dbReference type="Proteomes" id="UP001178507">
    <property type="component" value="Unassembled WGS sequence"/>
</dbReference>
<dbReference type="SUPFAM" id="SSF56112">
    <property type="entry name" value="Protein kinase-like (PK-like)"/>
    <property type="match status" value="1"/>
</dbReference>
<keyword evidence="1 3" id="KW-0547">Nucleotide-binding</keyword>
<accession>A0AA36IV63</accession>
<evidence type="ECO:0000256" key="1">
    <source>
        <dbReference type="ARBA" id="ARBA00022741"/>
    </source>
</evidence>
<dbReference type="AlphaFoldDB" id="A0AA36IV63"/>
<reference evidence="5" key="1">
    <citation type="submission" date="2023-08" db="EMBL/GenBank/DDBJ databases">
        <authorList>
            <person name="Chen Y."/>
            <person name="Shah S."/>
            <person name="Dougan E. K."/>
            <person name="Thang M."/>
            <person name="Chan C."/>
        </authorList>
    </citation>
    <scope>NUCLEOTIDE SEQUENCE</scope>
</reference>
<dbReference type="InterPro" id="IPR008271">
    <property type="entry name" value="Ser/Thr_kinase_AS"/>
</dbReference>
<evidence type="ECO:0000259" key="4">
    <source>
        <dbReference type="PROSITE" id="PS50011"/>
    </source>
</evidence>
<evidence type="ECO:0000313" key="6">
    <source>
        <dbReference type="Proteomes" id="UP001178507"/>
    </source>
</evidence>
<organism evidence="5 6">
    <name type="scientific">Effrenium voratum</name>
    <dbReference type="NCBI Taxonomy" id="2562239"/>
    <lineage>
        <taxon>Eukaryota</taxon>
        <taxon>Sar</taxon>
        <taxon>Alveolata</taxon>
        <taxon>Dinophyceae</taxon>
        <taxon>Suessiales</taxon>
        <taxon>Symbiodiniaceae</taxon>
        <taxon>Effrenium</taxon>
    </lineage>
</organism>
<dbReference type="GO" id="GO:0005524">
    <property type="term" value="F:ATP binding"/>
    <property type="evidence" value="ECO:0007669"/>
    <property type="project" value="UniProtKB-UniRule"/>
</dbReference>
<dbReference type="PROSITE" id="PS00108">
    <property type="entry name" value="PROTEIN_KINASE_ST"/>
    <property type="match status" value="1"/>
</dbReference>
<feature type="domain" description="Protein kinase" evidence="4">
    <location>
        <begin position="74"/>
        <end position="353"/>
    </location>
</feature>
<dbReference type="GO" id="GO:0005737">
    <property type="term" value="C:cytoplasm"/>
    <property type="evidence" value="ECO:0007669"/>
    <property type="project" value="TreeGrafter"/>
</dbReference>